<proteinExistence type="predicted"/>
<evidence type="ECO:0000259" key="2">
    <source>
        <dbReference type="SMART" id="SM00834"/>
    </source>
</evidence>
<sequence>MPIYEYSCTACRRTFEKIQKVGARSLRKCEECGGKLEKLVSRSAFHLKGGGWFDSGYTSGGGKSATPSSESVSSSSSSSSSSTSKSDTASKKSTPAKSKSD</sequence>
<feature type="compositionally biased region" description="Gly residues" evidence="1">
    <location>
        <begin position="48"/>
        <end position="63"/>
    </location>
</feature>
<feature type="domain" description="Putative regulatory protein FmdB zinc ribbon" evidence="2">
    <location>
        <begin position="1"/>
        <end position="41"/>
    </location>
</feature>
<accession>A0A8J6Y1H7</accession>
<dbReference type="EMBL" id="JACXWD010000014">
    <property type="protein sequence ID" value="MBD3867704.1"/>
    <property type="molecule type" value="Genomic_DNA"/>
</dbReference>
<dbReference type="SMART" id="SM00834">
    <property type="entry name" value="CxxC_CXXC_SSSS"/>
    <property type="match status" value="1"/>
</dbReference>
<protein>
    <submittedName>
        <fullName evidence="3">Zinc ribbon domain-containing protein</fullName>
    </submittedName>
</protein>
<dbReference type="AlphaFoldDB" id="A0A8J6Y1H7"/>
<dbReference type="PANTHER" id="PTHR34404">
    <property type="entry name" value="REGULATORY PROTEIN, FMDB FAMILY"/>
    <property type="match status" value="1"/>
</dbReference>
<evidence type="ECO:0000313" key="3">
    <source>
        <dbReference type="EMBL" id="MBD3867704.1"/>
    </source>
</evidence>
<dbReference type="PANTHER" id="PTHR34404:SF2">
    <property type="entry name" value="CONSERVED SERINE RICH PROTEIN"/>
    <property type="match status" value="1"/>
</dbReference>
<evidence type="ECO:0000313" key="4">
    <source>
        <dbReference type="Proteomes" id="UP000648239"/>
    </source>
</evidence>
<feature type="compositionally biased region" description="Low complexity" evidence="1">
    <location>
        <begin position="64"/>
        <end position="101"/>
    </location>
</feature>
<comment type="caution">
    <text evidence="3">The sequence shown here is derived from an EMBL/GenBank/DDBJ whole genome shotgun (WGS) entry which is preliminary data.</text>
</comment>
<dbReference type="Proteomes" id="UP000648239">
    <property type="component" value="Unassembled WGS sequence"/>
</dbReference>
<dbReference type="NCBIfam" id="TIGR02605">
    <property type="entry name" value="CxxC_CxxC_SSSS"/>
    <property type="match status" value="1"/>
</dbReference>
<feature type="region of interest" description="Disordered" evidence="1">
    <location>
        <begin position="48"/>
        <end position="101"/>
    </location>
</feature>
<organism evidence="3 4">
    <name type="scientific">Candidatus Polarisedimenticola svalbardensis</name>
    <dbReference type="NCBI Taxonomy" id="2886004"/>
    <lineage>
        <taxon>Bacteria</taxon>
        <taxon>Pseudomonadati</taxon>
        <taxon>Acidobacteriota</taxon>
        <taxon>Candidatus Polarisedimenticolia</taxon>
        <taxon>Candidatus Polarisedimenticolales</taxon>
        <taxon>Candidatus Polarisedimenticolaceae</taxon>
        <taxon>Candidatus Polarisedimenticola</taxon>
    </lineage>
</organism>
<gene>
    <name evidence="3" type="ORF">IFK94_06240</name>
</gene>
<dbReference type="InterPro" id="IPR013429">
    <property type="entry name" value="Regulatory_FmdB_Zinc_ribbon"/>
</dbReference>
<reference evidence="3 4" key="1">
    <citation type="submission" date="2020-08" db="EMBL/GenBank/DDBJ databases">
        <title>Acidobacteriota in marine sediments use diverse sulfur dissimilation pathways.</title>
        <authorList>
            <person name="Wasmund K."/>
        </authorList>
    </citation>
    <scope>NUCLEOTIDE SEQUENCE [LARGE SCALE GENOMIC DNA]</scope>
    <source>
        <strain evidence="3">MAG AM4</strain>
    </source>
</reference>
<evidence type="ECO:0000256" key="1">
    <source>
        <dbReference type="SAM" id="MobiDB-lite"/>
    </source>
</evidence>
<name>A0A8J6Y1H7_9BACT</name>
<dbReference type="Pfam" id="PF09723">
    <property type="entry name" value="Zn_ribbon_8"/>
    <property type="match status" value="1"/>
</dbReference>